<dbReference type="PANTHER" id="PTHR43284">
    <property type="entry name" value="ASPARAGINE SYNTHETASE (GLUTAMINE-HYDROLYZING)"/>
    <property type="match status" value="1"/>
</dbReference>
<accession>A0A7G9FY41</accession>
<evidence type="ECO:0000256" key="3">
    <source>
        <dbReference type="ARBA" id="ARBA00022888"/>
    </source>
</evidence>
<dbReference type="KEGG" id="ssun:H9Q77_05025"/>
<evidence type="ECO:0000256" key="1">
    <source>
        <dbReference type="ARBA" id="ARBA00005187"/>
    </source>
</evidence>
<dbReference type="Pfam" id="PF00733">
    <property type="entry name" value="Asn_synthase"/>
    <property type="match status" value="1"/>
</dbReference>
<dbReference type="InterPro" id="IPR001962">
    <property type="entry name" value="Asn_synthase"/>
</dbReference>
<reference evidence="6 7" key="1">
    <citation type="submission" date="2020-08" db="EMBL/GenBank/DDBJ databases">
        <authorList>
            <person name="Liu C."/>
            <person name="Sun Q."/>
        </authorList>
    </citation>
    <scope>NUCLEOTIDE SEQUENCE [LARGE SCALE GENOMIC DNA]</scope>
    <source>
        <strain evidence="6 7">NSJ-8</strain>
    </source>
</reference>
<dbReference type="Proteomes" id="UP000515981">
    <property type="component" value="Chromosome"/>
</dbReference>
<evidence type="ECO:0000259" key="5">
    <source>
        <dbReference type="Pfam" id="PF00733"/>
    </source>
</evidence>
<dbReference type="EC" id="6.3.5.4" evidence="2"/>
<evidence type="ECO:0000313" key="7">
    <source>
        <dbReference type="Proteomes" id="UP000515981"/>
    </source>
</evidence>
<feature type="domain" description="Asparagine synthetase" evidence="5">
    <location>
        <begin position="61"/>
        <end position="204"/>
    </location>
</feature>
<dbReference type="GO" id="GO:0006529">
    <property type="term" value="P:asparagine biosynthetic process"/>
    <property type="evidence" value="ECO:0007669"/>
    <property type="project" value="UniProtKB-KW"/>
</dbReference>
<organism evidence="6 7">
    <name type="scientific">Simiaoa sunii</name>
    <dbReference type="NCBI Taxonomy" id="2763672"/>
    <lineage>
        <taxon>Bacteria</taxon>
        <taxon>Bacillati</taxon>
        <taxon>Bacillota</taxon>
        <taxon>Clostridia</taxon>
        <taxon>Lachnospirales</taxon>
        <taxon>Lachnospiraceae</taxon>
        <taxon>Simiaoa</taxon>
    </lineage>
</organism>
<gene>
    <name evidence="6" type="ORF">H9Q77_05025</name>
</gene>
<sequence length="350" mass="40549">MVDKNFCMSSYLAFRYIEKDGYEFYDGLKHTGDMPYPEDRKVLVKNAEDVAKAYKEAFESKSNVELGILLSGGMDSACLAAFMKPGTDAYTFRFLGGNFSTEDMERAKLYAEKYHLNLHYVDIDWSVVERNLEPLMKMKGAPVHSIEPQIMEAALQAKADGVEMMVAADGSDLVFGGMDRMLSKDWKFEEWVDFYTFLDPKIALKNPVDMSYLFERYRLPENNINYLKFIDDVFAHESSASYCNAFITAGMKYTPFFDPSGMVKMAEPLDLKRIRSGESKYIIRNLFKMCYPEIPVPEKTPMPRPVDAYFKDWEGPKRPEFREDIDMSKLTGNQKWQLYCLEKFLDMNEK</sequence>
<dbReference type="AlphaFoldDB" id="A0A7G9FY41"/>
<evidence type="ECO:0000313" key="6">
    <source>
        <dbReference type="EMBL" id="QNM03473.1"/>
    </source>
</evidence>
<name>A0A7G9FY41_9FIRM</name>
<dbReference type="InterPro" id="IPR014729">
    <property type="entry name" value="Rossmann-like_a/b/a_fold"/>
</dbReference>
<dbReference type="RefSeq" id="WP_249326706.1">
    <property type="nucleotide sequence ID" value="NZ_CP060633.1"/>
</dbReference>
<proteinExistence type="predicted"/>
<protein>
    <recommendedName>
        <fullName evidence="2">asparagine synthase (glutamine-hydrolyzing)</fullName>
        <ecNumber evidence="2">6.3.5.4</ecNumber>
    </recommendedName>
</protein>
<dbReference type="InterPro" id="IPR051786">
    <property type="entry name" value="ASN_synthetase/amidase"/>
</dbReference>
<dbReference type="EMBL" id="CP060633">
    <property type="protein sequence ID" value="QNM03473.1"/>
    <property type="molecule type" value="Genomic_DNA"/>
</dbReference>
<comment type="catalytic activity">
    <reaction evidence="4">
        <text>L-aspartate + L-glutamine + ATP + H2O = L-asparagine + L-glutamate + AMP + diphosphate + H(+)</text>
        <dbReference type="Rhea" id="RHEA:12228"/>
        <dbReference type="ChEBI" id="CHEBI:15377"/>
        <dbReference type="ChEBI" id="CHEBI:15378"/>
        <dbReference type="ChEBI" id="CHEBI:29985"/>
        <dbReference type="ChEBI" id="CHEBI:29991"/>
        <dbReference type="ChEBI" id="CHEBI:30616"/>
        <dbReference type="ChEBI" id="CHEBI:33019"/>
        <dbReference type="ChEBI" id="CHEBI:58048"/>
        <dbReference type="ChEBI" id="CHEBI:58359"/>
        <dbReference type="ChEBI" id="CHEBI:456215"/>
        <dbReference type="EC" id="6.3.5.4"/>
    </reaction>
</comment>
<dbReference type="GO" id="GO:0004066">
    <property type="term" value="F:asparagine synthase (glutamine-hydrolyzing) activity"/>
    <property type="evidence" value="ECO:0007669"/>
    <property type="project" value="UniProtKB-EC"/>
</dbReference>
<evidence type="ECO:0000256" key="2">
    <source>
        <dbReference type="ARBA" id="ARBA00012737"/>
    </source>
</evidence>
<dbReference type="Gene3D" id="3.40.50.620">
    <property type="entry name" value="HUPs"/>
    <property type="match status" value="1"/>
</dbReference>
<keyword evidence="7" id="KW-1185">Reference proteome</keyword>
<comment type="pathway">
    <text evidence="1">Amino-acid biosynthesis; L-asparagine biosynthesis; L-asparagine from L-aspartate (L-Gln route): step 1/1.</text>
</comment>
<dbReference type="SUPFAM" id="SSF52402">
    <property type="entry name" value="Adenine nucleotide alpha hydrolases-like"/>
    <property type="match status" value="1"/>
</dbReference>
<evidence type="ECO:0000256" key="4">
    <source>
        <dbReference type="ARBA" id="ARBA00048741"/>
    </source>
</evidence>
<dbReference type="PANTHER" id="PTHR43284:SF1">
    <property type="entry name" value="ASPARAGINE SYNTHETASE"/>
    <property type="match status" value="1"/>
</dbReference>
<keyword evidence="3" id="KW-0028">Amino-acid biosynthesis</keyword>
<keyword evidence="3" id="KW-0061">Asparagine biosynthesis</keyword>